<sequence>MPVTTKRLPLDSSCSVVALLTRTLVSISSSRTRERGKSSMNSACHSIHFTD</sequence>
<dbReference type="WBParaSite" id="PgB16_g013_t06">
    <property type="protein sequence ID" value="PgB16_g013_t06"/>
    <property type="gene ID" value="PgB16_g013"/>
</dbReference>
<evidence type="ECO:0000313" key="2">
    <source>
        <dbReference type="Proteomes" id="UP000887569"/>
    </source>
</evidence>
<reference evidence="3" key="1">
    <citation type="submission" date="2022-11" db="UniProtKB">
        <authorList>
            <consortium name="WormBaseParasite"/>
        </authorList>
    </citation>
    <scope>IDENTIFICATION</scope>
</reference>
<proteinExistence type="predicted"/>
<keyword evidence="2" id="KW-1185">Reference proteome</keyword>
<dbReference type="AlphaFoldDB" id="A0A914ZTZ8"/>
<evidence type="ECO:0000256" key="1">
    <source>
        <dbReference type="SAM" id="MobiDB-lite"/>
    </source>
</evidence>
<protein>
    <submittedName>
        <fullName evidence="3">Actin</fullName>
    </submittedName>
</protein>
<feature type="region of interest" description="Disordered" evidence="1">
    <location>
        <begin position="29"/>
        <end position="51"/>
    </location>
</feature>
<dbReference type="Proteomes" id="UP000887569">
    <property type="component" value="Unplaced"/>
</dbReference>
<organism evidence="2 3">
    <name type="scientific">Parascaris univalens</name>
    <name type="common">Nematode worm</name>
    <dbReference type="NCBI Taxonomy" id="6257"/>
    <lineage>
        <taxon>Eukaryota</taxon>
        <taxon>Metazoa</taxon>
        <taxon>Ecdysozoa</taxon>
        <taxon>Nematoda</taxon>
        <taxon>Chromadorea</taxon>
        <taxon>Rhabditida</taxon>
        <taxon>Spirurina</taxon>
        <taxon>Ascaridomorpha</taxon>
        <taxon>Ascaridoidea</taxon>
        <taxon>Ascarididae</taxon>
        <taxon>Parascaris</taxon>
    </lineage>
</organism>
<evidence type="ECO:0000313" key="3">
    <source>
        <dbReference type="WBParaSite" id="PgB16_g013_t06"/>
    </source>
</evidence>
<name>A0A914ZTZ8_PARUN</name>
<accession>A0A914ZTZ8</accession>